<name>A0A0B7ICP5_9FLAO</name>
<keyword evidence="2" id="KW-0812">Transmembrane</keyword>
<keyword evidence="1" id="KW-0175">Coiled coil</keyword>
<evidence type="ECO:0008006" key="5">
    <source>
        <dbReference type="Google" id="ProtNLM"/>
    </source>
</evidence>
<keyword evidence="2" id="KW-0472">Membrane</keyword>
<keyword evidence="2" id="KW-1133">Transmembrane helix</keyword>
<sequence>MAPFNQLRGFFSKNMENQSENQQKTPILETGEIEFGKTELQTYEDWGFDMSKKQKGNERAFMGCWVLVREYYSKRERTNTEKQEEDVKKAQNELDRLEVSVKQKEQVIENIRNKNESIKDKIDGIRKDIFRINENPESVLKEKSSMASFIIGLVILLGLTVYLFVFYSSAAYSALFKDFTPDDNKVAAAIFDSQALVKAYEEGGQALLFVLAIPFAFLGLGFLIHKFQETKGVEKYLKIGFLIVITFIFDAILAYEIVEKIYEIKRLADMTGSMPIFSPSLAFEQVNFWVIIFAGFVVYLIWGFVFDFTMESYDKLNVVNQAIKTRESEIKLLEEDIQKNQKEIEANQECIQQLELEMVPHRKIVGGDVFVMNWSRFYQCVNEFTNGWTEWMTANRFEKHFIDEIHLLNEKLSNEHKGNIVKS</sequence>
<feature type="coiled-coil region" evidence="1">
    <location>
        <begin position="73"/>
        <end position="128"/>
    </location>
</feature>
<dbReference type="Proteomes" id="UP000045051">
    <property type="component" value="Unassembled WGS sequence"/>
</dbReference>
<protein>
    <recommendedName>
        <fullName evidence="5">Beta-carotene 15,15'-monooxygenase</fullName>
    </recommendedName>
</protein>
<gene>
    <name evidence="3" type="ORF">CCAND38_840002</name>
</gene>
<feature type="transmembrane region" description="Helical" evidence="2">
    <location>
        <begin position="286"/>
        <end position="306"/>
    </location>
</feature>
<accession>A0A0B7ICP5</accession>
<dbReference type="AlphaFoldDB" id="A0A0B7ICP5"/>
<feature type="transmembrane region" description="Helical" evidence="2">
    <location>
        <begin position="236"/>
        <end position="258"/>
    </location>
</feature>
<proteinExistence type="predicted"/>
<keyword evidence="4" id="KW-1185">Reference proteome</keyword>
<feature type="transmembrane region" description="Helical" evidence="2">
    <location>
        <begin position="206"/>
        <end position="224"/>
    </location>
</feature>
<evidence type="ECO:0000256" key="1">
    <source>
        <dbReference type="SAM" id="Coils"/>
    </source>
</evidence>
<evidence type="ECO:0000256" key="2">
    <source>
        <dbReference type="SAM" id="Phobius"/>
    </source>
</evidence>
<feature type="coiled-coil region" evidence="1">
    <location>
        <begin position="316"/>
        <end position="357"/>
    </location>
</feature>
<reference evidence="3 4" key="1">
    <citation type="submission" date="2015-01" db="EMBL/GenBank/DDBJ databases">
        <authorList>
            <person name="Xiang T."/>
            <person name="Song Y."/>
            <person name="Huang L."/>
            <person name="Wang B."/>
            <person name="Wu P."/>
        </authorList>
    </citation>
    <scope>NUCLEOTIDE SEQUENCE [LARGE SCALE GENOMIC DNA]</scope>
    <source>
        <strain evidence="3 4">CcD38</strain>
    </source>
</reference>
<organism evidence="3 4">
    <name type="scientific">Capnocytophaga canis</name>
    <dbReference type="NCBI Taxonomy" id="1848903"/>
    <lineage>
        <taxon>Bacteria</taxon>
        <taxon>Pseudomonadati</taxon>
        <taxon>Bacteroidota</taxon>
        <taxon>Flavobacteriia</taxon>
        <taxon>Flavobacteriales</taxon>
        <taxon>Flavobacteriaceae</taxon>
        <taxon>Capnocytophaga</taxon>
    </lineage>
</organism>
<evidence type="ECO:0000313" key="3">
    <source>
        <dbReference type="EMBL" id="CEN49545.1"/>
    </source>
</evidence>
<feature type="transmembrane region" description="Helical" evidence="2">
    <location>
        <begin position="146"/>
        <end position="167"/>
    </location>
</feature>
<dbReference type="EMBL" id="CDOI01000200">
    <property type="protein sequence ID" value="CEN49545.1"/>
    <property type="molecule type" value="Genomic_DNA"/>
</dbReference>
<evidence type="ECO:0000313" key="4">
    <source>
        <dbReference type="Proteomes" id="UP000045051"/>
    </source>
</evidence>